<dbReference type="GO" id="GO:0004721">
    <property type="term" value="F:phosphoprotein phosphatase activity"/>
    <property type="evidence" value="ECO:0007669"/>
    <property type="project" value="UniProtKB-KW"/>
</dbReference>
<dbReference type="CDD" id="cd14498">
    <property type="entry name" value="DSP"/>
    <property type="match status" value="1"/>
</dbReference>
<feature type="domain" description="Tyrosine specific protein phosphatases" evidence="4">
    <location>
        <begin position="112"/>
        <end position="171"/>
    </location>
</feature>
<evidence type="ECO:0008006" key="6">
    <source>
        <dbReference type="Google" id="ProtNLM"/>
    </source>
</evidence>
<organism evidence="5">
    <name type="scientific">viral metagenome</name>
    <dbReference type="NCBI Taxonomy" id="1070528"/>
    <lineage>
        <taxon>unclassified sequences</taxon>
        <taxon>metagenomes</taxon>
        <taxon>organismal metagenomes</taxon>
    </lineage>
</organism>
<keyword evidence="1" id="KW-0378">Hydrolase</keyword>
<evidence type="ECO:0000259" key="3">
    <source>
        <dbReference type="PROSITE" id="PS50054"/>
    </source>
</evidence>
<name>A0A6C0EHN3_9ZZZZ</name>
<dbReference type="Pfam" id="PF00782">
    <property type="entry name" value="DSPc"/>
    <property type="match status" value="1"/>
</dbReference>
<dbReference type="InterPro" id="IPR029021">
    <property type="entry name" value="Prot-tyrosine_phosphatase-like"/>
</dbReference>
<dbReference type="SMART" id="SM00195">
    <property type="entry name" value="DSPc"/>
    <property type="match status" value="1"/>
</dbReference>
<dbReference type="InterPro" id="IPR043587">
    <property type="entry name" value="Phosphatase_SSH-like"/>
</dbReference>
<evidence type="ECO:0000256" key="1">
    <source>
        <dbReference type="ARBA" id="ARBA00022801"/>
    </source>
</evidence>
<keyword evidence="2" id="KW-0904">Protein phosphatase</keyword>
<dbReference type="GO" id="GO:0030837">
    <property type="term" value="P:negative regulation of actin filament polymerization"/>
    <property type="evidence" value="ECO:0007669"/>
    <property type="project" value="InterPro"/>
</dbReference>
<dbReference type="InterPro" id="IPR000387">
    <property type="entry name" value="Tyr_Pase_dom"/>
</dbReference>
<accession>A0A6C0EHN3</accession>
<evidence type="ECO:0000259" key="4">
    <source>
        <dbReference type="PROSITE" id="PS50056"/>
    </source>
</evidence>
<dbReference type="EMBL" id="MN738863">
    <property type="protein sequence ID" value="QHT28684.1"/>
    <property type="molecule type" value="Genomic_DNA"/>
</dbReference>
<dbReference type="PROSITE" id="PS50056">
    <property type="entry name" value="TYR_PHOSPHATASE_2"/>
    <property type="match status" value="1"/>
</dbReference>
<dbReference type="Gene3D" id="3.90.190.10">
    <property type="entry name" value="Protein tyrosine phosphatase superfamily"/>
    <property type="match status" value="1"/>
</dbReference>
<dbReference type="GO" id="GO:0003779">
    <property type="term" value="F:actin binding"/>
    <property type="evidence" value="ECO:0007669"/>
    <property type="project" value="InterPro"/>
</dbReference>
<dbReference type="PANTHER" id="PTHR45864">
    <property type="entry name" value="SLINGSHOT PROTEIN PHOSPHATASE HOMOLOG"/>
    <property type="match status" value="1"/>
</dbReference>
<evidence type="ECO:0000256" key="2">
    <source>
        <dbReference type="ARBA" id="ARBA00022912"/>
    </source>
</evidence>
<dbReference type="InterPro" id="IPR000340">
    <property type="entry name" value="Dual-sp_phosphatase_cat-dom"/>
</dbReference>
<dbReference type="InterPro" id="IPR020422">
    <property type="entry name" value="TYR_PHOSPHATASE_DUAL_dom"/>
</dbReference>
<dbReference type="SUPFAM" id="SSF52799">
    <property type="entry name" value="(Phosphotyrosine protein) phosphatases II"/>
    <property type="match status" value="1"/>
</dbReference>
<protein>
    <recommendedName>
        <fullName evidence="6">Tyrosine specific protein phosphatases domain-containing protein</fullName>
    </recommendedName>
</protein>
<dbReference type="AlphaFoldDB" id="A0A6C0EHN3"/>
<dbReference type="PROSITE" id="PS00383">
    <property type="entry name" value="TYR_PHOSPHATASE_1"/>
    <property type="match status" value="1"/>
</dbReference>
<dbReference type="InterPro" id="IPR016130">
    <property type="entry name" value="Tyr_Pase_AS"/>
</dbReference>
<evidence type="ECO:0000313" key="5">
    <source>
        <dbReference type="EMBL" id="QHT28684.1"/>
    </source>
</evidence>
<sequence length="196" mass="23177">MKMPYDILYMSRILKDKLFATKLDQISKKKVERMGYLPAGPLTNLYKLTYRPTNIVDSIYLGNAYNACNLNDLESDNIGMIINITEEIPNYYPDKFNYYNIHTMDDNDHHIKEFINDALEYILNYQKKSNKNILVHCFMGSSRSAAIVVAYYSLKYNKSIDESIKYVKDKRWIVNINVTFIQDLMEWRQEYNIPGF</sequence>
<reference evidence="5" key="1">
    <citation type="journal article" date="2020" name="Nature">
        <title>Giant virus diversity and host interactions through global metagenomics.</title>
        <authorList>
            <person name="Schulz F."/>
            <person name="Roux S."/>
            <person name="Paez-Espino D."/>
            <person name="Jungbluth S."/>
            <person name="Walsh D.A."/>
            <person name="Denef V.J."/>
            <person name="McMahon K.D."/>
            <person name="Konstantinidis K.T."/>
            <person name="Eloe-Fadrosh E.A."/>
            <person name="Kyrpides N.C."/>
            <person name="Woyke T."/>
        </authorList>
    </citation>
    <scope>NUCLEOTIDE SEQUENCE</scope>
    <source>
        <strain evidence="5">GVMAG-M-3300001351-8</strain>
    </source>
</reference>
<feature type="domain" description="Tyrosine-protein phosphatase" evidence="3">
    <location>
        <begin position="51"/>
        <end position="193"/>
    </location>
</feature>
<dbReference type="PROSITE" id="PS50054">
    <property type="entry name" value="TYR_PHOSPHATASE_DUAL"/>
    <property type="match status" value="1"/>
</dbReference>
<proteinExistence type="predicted"/>